<name>A0A8S1F8B9_9PELO</name>
<evidence type="ECO:0000313" key="1">
    <source>
        <dbReference type="EMBL" id="CAB3410147.1"/>
    </source>
</evidence>
<dbReference type="Proteomes" id="UP000494206">
    <property type="component" value="Unassembled WGS sequence"/>
</dbReference>
<proteinExistence type="predicted"/>
<evidence type="ECO:0008006" key="3">
    <source>
        <dbReference type="Google" id="ProtNLM"/>
    </source>
</evidence>
<keyword evidence="2" id="KW-1185">Reference proteome</keyword>
<protein>
    <recommendedName>
        <fullName evidence="3">BTB domain-containing protein</fullName>
    </recommendedName>
</protein>
<comment type="caution">
    <text evidence="1">The sequence shown here is derived from an EMBL/GenBank/DDBJ whole genome shotgun (WGS) entry which is preliminary data.</text>
</comment>
<gene>
    <name evidence="1" type="ORF">CBOVIS_LOCUS11707</name>
</gene>
<dbReference type="AlphaFoldDB" id="A0A8S1F8B9"/>
<accession>A0A8S1F8B9</accession>
<dbReference type="EMBL" id="CADEPM010000010">
    <property type="protein sequence ID" value="CAB3410147.1"/>
    <property type="molecule type" value="Genomic_DNA"/>
</dbReference>
<dbReference type="OrthoDB" id="409642at2759"/>
<reference evidence="1 2" key="1">
    <citation type="submission" date="2020-04" db="EMBL/GenBank/DDBJ databases">
        <authorList>
            <person name="Laetsch R D."/>
            <person name="Stevens L."/>
            <person name="Kumar S."/>
            <person name="Blaxter L. M."/>
        </authorList>
    </citation>
    <scope>NUCLEOTIDE SEQUENCE [LARGE SCALE GENOMIC DNA]</scope>
</reference>
<organism evidence="1 2">
    <name type="scientific">Caenorhabditis bovis</name>
    <dbReference type="NCBI Taxonomy" id="2654633"/>
    <lineage>
        <taxon>Eukaryota</taxon>
        <taxon>Metazoa</taxon>
        <taxon>Ecdysozoa</taxon>
        <taxon>Nematoda</taxon>
        <taxon>Chromadorea</taxon>
        <taxon>Rhabditida</taxon>
        <taxon>Rhabditina</taxon>
        <taxon>Rhabditomorpha</taxon>
        <taxon>Rhabditoidea</taxon>
        <taxon>Rhabditidae</taxon>
        <taxon>Peloderinae</taxon>
        <taxon>Caenorhabditis</taxon>
    </lineage>
</organism>
<dbReference type="Gene3D" id="3.30.710.10">
    <property type="entry name" value="Potassium Channel Kv1.1, Chain A"/>
    <property type="match status" value="1"/>
</dbReference>
<sequence>MASADLLLVAADGKKLAAHECILRSRAPGFYQRHVEATINAMGPRQEGKLREVAIGDIDSVGLEFFIHSVYTEDEIAQMPLLSHAAVANLISSTCATTNPLVMKPHSA</sequence>
<dbReference type="InterPro" id="IPR011333">
    <property type="entry name" value="SKP1/BTB/POZ_sf"/>
</dbReference>
<evidence type="ECO:0000313" key="2">
    <source>
        <dbReference type="Proteomes" id="UP000494206"/>
    </source>
</evidence>